<feature type="compositionally biased region" description="Polar residues" evidence="8">
    <location>
        <begin position="270"/>
        <end position="290"/>
    </location>
</feature>
<feature type="transmembrane region" description="Helical" evidence="7">
    <location>
        <begin position="477"/>
        <end position="494"/>
    </location>
</feature>
<evidence type="ECO:0000256" key="8">
    <source>
        <dbReference type="SAM" id="MobiDB-lite"/>
    </source>
</evidence>
<feature type="transmembrane region" description="Helical" evidence="7">
    <location>
        <begin position="567"/>
        <end position="592"/>
    </location>
</feature>
<dbReference type="PANTHER" id="PTHR11101">
    <property type="entry name" value="PHOSPHATE TRANSPORTER"/>
    <property type="match status" value="1"/>
</dbReference>
<feature type="compositionally biased region" description="Basic and acidic residues" evidence="8">
    <location>
        <begin position="341"/>
        <end position="352"/>
    </location>
</feature>
<feature type="region of interest" description="Disordered" evidence="8">
    <location>
        <begin position="312"/>
        <end position="377"/>
    </location>
</feature>
<feature type="region of interest" description="Disordered" evidence="8">
    <location>
        <begin position="252"/>
        <end position="293"/>
    </location>
</feature>
<accession>A0ABQ8YEU6</accession>
<keyword evidence="2 7" id="KW-0813">Transport</keyword>
<evidence type="ECO:0000256" key="6">
    <source>
        <dbReference type="ARBA" id="ARBA00023136"/>
    </source>
</evidence>
<feature type="transmembrane region" description="Helical" evidence="7">
    <location>
        <begin position="185"/>
        <end position="203"/>
    </location>
</feature>
<evidence type="ECO:0000256" key="4">
    <source>
        <dbReference type="ARBA" id="ARBA00022692"/>
    </source>
</evidence>
<sequence length="593" mass="65763">MGTAYGSKVFTLRRALIYGAICEMLGSISIGNFVSETIRSGIVKPSSYENEPLVFMYGMFAALFGAMIWLFIASCVGIPIATTQCIIGGLIGFSLIHDHGKALDIKIIINIFISWVSSPLAGFIFSFFLIKLSQKFLLRPKKQEIRENRTKKLFPIFFSLTVGIMGLLIFGVVFESFKVKDWVVYTIYASIFVLCYLFARFLLVKSLLRKSLKNLDINPQLRDFKFQNVRKNPISDIENNQNNSLINITKSQNYESDDEESERLPDSKITKVSNSSKKNTMEKGTNASSEDIQEKIEVGVNENIMKEIDEVDEFDDDSGGNNSDQPNRDNKNDINLQDLNTRLKDKNNKKFDDDDDNDDDDENSFSIGEEQAQSEQLITGNTMLDDEVIDLTNDHTTQDQSKKTQRQQDILGVNLYQVELKKLGGSVIFLLFLQKVASFLLAFGHGGNNLANGVGPMSMILSIYNTKSTVAETQNHLWMMATGGGLLGLGEILFGKRVLRTVGEKITLLTPISGYVAQFASSLVTILATVIGMPVSTTQILIGSVAGVGAANLGFKKGVNYKVLAKTGLLWIFTLPISAINALIIFVILRAII</sequence>
<proteinExistence type="inferred from homology"/>
<evidence type="ECO:0000256" key="1">
    <source>
        <dbReference type="ARBA" id="ARBA00004141"/>
    </source>
</evidence>
<gene>
    <name evidence="9" type="ORF">M0813_02984</name>
</gene>
<feature type="compositionally biased region" description="Acidic residues" evidence="8">
    <location>
        <begin position="353"/>
        <end position="363"/>
    </location>
</feature>
<dbReference type="PANTHER" id="PTHR11101:SF80">
    <property type="entry name" value="PHOSPHATE TRANSPORTER"/>
    <property type="match status" value="1"/>
</dbReference>
<name>A0ABQ8YEU6_9EUKA</name>
<reference evidence="9" key="1">
    <citation type="submission" date="2022-08" db="EMBL/GenBank/DDBJ databases">
        <title>Novel sulfate-reducing endosymbionts in the free-living metamonad Anaeramoeba.</title>
        <authorList>
            <person name="Jerlstrom-Hultqvist J."/>
            <person name="Cepicka I."/>
            <person name="Gallot-Lavallee L."/>
            <person name="Salas-Leiva D."/>
            <person name="Curtis B.A."/>
            <person name="Zahonova K."/>
            <person name="Pipaliya S."/>
            <person name="Dacks J."/>
            <person name="Roger A.J."/>
        </authorList>
    </citation>
    <scope>NUCLEOTIDE SEQUENCE</scope>
    <source>
        <strain evidence="9">Schooner1</strain>
    </source>
</reference>
<organism evidence="9 10">
    <name type="scientific">Anaeramoeba flamelloides</name>
    <dbReference type="NCBI Taxonomy" id="1746091"/>
    <lineage>
        <taxon>Eukaryota</taxon>
        <taxon>Metamonada</taxon>
        <taxon>Anaeramoebidae</taxon>
        <taxon>Anaeramoeba</taxon>
    </lineage>
</organism>
<feature type="transmembrane region" description="Helical" evidence="7">
    <location>
        <begin position="15"/>
        <end position="34"/>
    </location>
</feature>
<feature type="transmembrane region" description="Helical" evidence="7">
    <location>
        <begin position="506"/>
        <end position="531"/>
    </location>
</feature>
<comment type="caution">
    <text evidence="9">The sequence shown here is derived from an EMBL/GenBank/DDBJ whole genome shotgun (WGS) entry which is preliminary data.</text>
</comment>
<evidence type="ECO:0000256" key="7">
    <source>
        <dbReference type="RuleBase" id="RU363058"/>
    </source>
</evidence>
<evidence type="ECO:0000256" key="3">
    <source>
        <dbReference type="ARBA" id="ARBA00022592"/>
    </source>
</evidence>
<keyword evidence="4 7" id="KW-0812">Transmembrane</keyword>
<dbReference type="Pfam" id="PF01384">
    <property type="entry name" value="PHO4"/>
    <property type="match status" value="1"/>
</dbReference>
<feature type="transmembrane region" description="Helical" evidence="7">
    <location>
        <begin position="54"/>
        <end position="71"/>
    </location>
</feature>
<evidence type="ECO:0000313" key="9">
    <source>
        <dbReference type="EMBL" id="KAJ6243124.1"/>
    </source>
</evidence>
<feature type="transmembrane region" description="Helical" evidence="7">
    <location>
        <begin position="537"/>
        <end position="555"/>
    </location>
</feature>
<feature type="transmembrane region" description="Helical" evidence="7">
    <location>
        <begin position="423"/>
        <end position="443"/>
    </location>
</feature>
<evidence type="ECO:0000256" key="5">
    <source>
        <dbReference type="ARBA" id="ARBA00022989"/>
    </source>
</evidence>
<dbReference type="EMBL" id="JAOAOG010000173">
    <property type="protein sequence ID" value="KAJ6243124.1"/>
    <property type="molecule type" value="Genomic_DNA"/>
</dbReference>
<feature type="transmembrane region" description="Helical" evidence="7">
    <location>
        <begin position="108"/>
        <end position="132"/>
    </location>
</feature>
<comment type="subcellular location">
    <subcellularLocation>
        <location evidence="1 7">Membrane</location>
        <topology evidence="1 7">Multi-pass membrane protein</topology>
    </subcellularLocation>
</comment>
<feature type="transmembrane region" description="Helical" evidence="7">
    <location>
        <begin position="78"/>
        <end position="96"/>
    </location>
</feature>
<evidence type="ECO:0000256" key="2">
    <source>
        <dbReference type="ARBA" id="ARBA00022448"/>
    </source>
</evidence>
<evidence type="ECO:0000313" key="10">
    <source>
        <dbReference type="Proteomes" id="UP001150062"/>
    </source>
</evidence>
<comment type="similarity">
    <text evidence="7">Belongs to the inorganic phosphate transporter (PiT) (TC 2.A.20) family.</text>
</comment>
<keyword evidence="5 7" id="KW-1133">Transmembrane helix</keyword>
<protein>
    <recommendedName>
        <fullName evidence="7">Phosphate transporter</fullName>
    </recommendedName>
</protein>
<keyword evidence="10" id="KW-1185">Reference proteome</keyword>
<feature type="transmembrane region" description="Helical" evidence="7">
    <location>
        <begin position="153"/>
        <end position="173"/>
    </location>
</feature>
<comment type="function">
    <text evidence="7">Sodium-phosphate symporter.</text>
</comment>
<dbReference type="InterPro" id="IPR001204">
    <property type="entry name" value="Phos_transporter"/>
</dbReference>
<keyword evidence="6 7" id="KW-0472">Membrane</keyword>
<keyword evidence="3 7" id="KW-0592">Phosphate transport</keyword>
<dbReference type="Proteomes" id="UP001150062">
    <property type="component" value="Unassembled WGS sequence"/>
</dbReference>